<dbReference type="InterPro" id="IPR017455">
    <property type="entry name" value="Znf_FYVE-rel"/>
</dbReference>
<feature type="compositionally biased region" description="Pro residues" evidence="5">
    <location>
        <begin position="198"/>
        <end position="207"/>
    </location>
</feature>
<comment type="caution">
    <text evidence="7">The sequence shown here is derived from an EMBL/GenBank/DDBJ whole genome shotgun (WGS) entry which is preliminary data.</text>
</comment>
<evidence type="ECO:0000256" key="5">
    <source>
        <dbReference type="SAM" id="MobiDB-lite"/>
    </source>
</evidence>
<dbReference type="SMART" id="SM00064">
    <property type="entry name" value="FYVE"/>
    <property type="match status" value="1"/>
</dbReference>
<dbReference type="InterPro" id="IPR011011">
    <property type="entry name" value="Znf_FYVE_PHD"/>
</dbReference>
<feature type="compositionally biased region" description="Low complexity" evidence="5">
    <location>
        <begin position="167"/>
        <end position="181"/>
    </location>
</feature>
<reference evidence="7" key="1">
    <citation type="journal article" date="2020" name="Nat. Commun.">
        <title>Large-scale genome sequencing of mycorrhizal fungi provides insights into the early evolution of symbiotic traits.</title>
        <authorList>
            <person name="Miyauchi S."/>
            <person name="Kiss E."/>
            <person name="Kuo A."/>
            <person name="Drula E."/>
            <person name="Kohler A."/>
            <person name="Sanchez-Garcia M."/>
            <person name="Morin E."/>
            <person name="Andreopoulos B."/>
            <person name="Barry K.W."/>
            <person name="Bonito G."/>
            <person name="Buee M."/>
            <person name="Carver A."/>
            <person name="Chen C."/>
            <person name="Cichocki N."/>
            <person name="Clum A."/>
            <person name="Culley D."/>
            <person name="Crous P.W."/>
            <person name="Fauchery L."/>
            <person name="Girlanda M."/>
            <person name="Hayes R.D."/>
            <person name="Keri Z."/>
            <person name="LaButti K."/>
            <person name="Lipzen A."/>
            <person name="Lombard V."/>
            <person name="Magnuson J."/>
            <person name="Maillard F."/>
            <person name="Murat C."/>
            <person name="Nolan M."/>
            <person name="Ohm R.A."/>
            <person name="Pangilinan J."/>
            <person name="Pereira M.F."/>
            <person name="Perotto S."/>
            <person name="Peter M."/>
            <person name="Pfister S."/>
            <person name="Riley R."/>
            <person name="Sitrit Y."/>
            <person name="Stielow J.B."/>
            <person name="Szollosi G."/>
            <person name="Zifcakova L."/>
            <person name="Stursova M."/>
            <person name="Spatafora J.W."/>
            <person name="Tedersoo L."/>
            <person name="Vaario L.M."/>
            <person name="Yamada A."/>
            <person name="Yan M."/>
            <person name="Wang P."/>
            <person name="Xu J."/>
            <person name="Bruns T."/>
            <person name="Baldrian P."/>
            <person name="Vilgalys R."/>
            <person name="Dunand C."/>
            <person name="Henrissat B."/>
            <person name="Grigoriev I.V."/>
            <person name="Hibbett D."/>
            <person name="Nagy L.G."/>
            <person name="Martin F.M."/>
        </authorList>
    </citation>
    <scope>NUCLEOTIDE SEQUENCE</scope>
    <source>
        <strain evidence="7">UH-Tt-Lm1</strain>
    </source>
</reference>
<reference evidence="7" key="2">
    <citation type="submission" date="2020-11" db="EMBL/GenBank/DDBJ databases">
        <authorList>
            <consortium name="DOE Joint Genome Institute"/>
            <person name="Kuo A."/>
            <person name="Miyauchi S."/>
            <person name="Kiss E."/>
            <person name="Drula E."/>
            <person name="Kohler A."/>
            <person name="Sanchez-Garcia M."/>
            <person name="Andreopoulos B."/>
            <person name="Barry K.W."/>
            <person name="Bonito G."/>
            <person name="Buee M."/>
            <person name="Carver A."/>
            <person name="Chen C."/>
            <person name="Cichocki N."/>
            <person name="Clum A."/>
            <person name="Culley D."/>
            <person name="Crous P.W."/>
            <person name="Fauchery L."/>
            <person name="Girlanda M."/>
            <person name="Hayes R."/>
            <person name="Keri Z."/>
            <person name="Labutti K."/>
            <person name="Lipzen A."/>
            <person name="Lombard V."/>
            <person name="Magnuson J."/>
            <person name="Maillard F."/>
            <person name="Morin E."/>
            <person name="Murat C."/>
            <person name="Nolan M."/>
            <person name="Ohm R."/>
            <person name="Pangilinan J."/>
            <person name="Pereira M."/>
            <person name="Perotto S."/>
            <person name="Peter M."/>
            <person name="Riley R."/>
            <person name="Sitrit Y."/>
            <person name="Stielow B."/>
            <person name="Szollosi G."/>
            <person name="Zifcakova L."/>
            <person name="Stursova M."/>
            <person name="Spatafora J.W."/>
            <person name="Tedersoo L."/>
            <person name="Vaario L.-M."/>
            <person name="Yamada A."/>
            <person name="Yan M."/>
            <person name="Wang P."/>
            <person name="Xu J."/>
            <person name="Bruns T."/>
            <person name="Baldrian P."/>
            <person name="Vilgalys R."/>
            <person name="Henrissat B."/>
            <person name="Grigoriev I.V."/>
            <person name="Hibbett D."/>
            <person name="Nagy L.G."/>
            <person name="Martin F.M."/>
        </authorList>
    </citation>
    <scope>NUCLEOTIDE SEQUENCE</scope>
    <source>
        <strain evidence="7">UH-Tt-Lm1</strain>
    </source>
</reference>
<dbReference type="CDD" id="cd15760">
    <property type="entry name" value="FYVE_scVPS27p_like"/>
    <property type="match status" value="1"/>
</dbReference>
<dbReference type="AlphaFoldDB" id="A0A9P6HFI4"/>
<dbReference type="Pfam" id="PF01363">
    <property type="entry name" value="FYVE"/>
    <property type="match status" value="1"/>
</dbReference>
<evidence type="ECO:0000256" key="2">
    <source>
        <dbReference type="ARBA" id="ARBA00022771"/>
    </source>
</evidence>
<evidence type="ECO:0000256" key="4">
    <source>
        <dbReference type="PROSITE-ProRule" id="PRU00091"/>
    </source>
</evidence>
<dbReference type="PANTHER" id="PTHR23164">
    <property type="entry name" value="EARLY ENDOSOME ANTIGEN 1"/>
    <property type="match status" value="1"/>
</dbReference>
<dbReference type="InterPro" id="IPR013083">
    <property type="entry name" value="Znf_RING/FYVE/PHD"/>
</dbReference>
<evidence type="ECO:0000313" key="7">
    <source>
        <dbReference type="EMBL" id="KAF9785942.1"/>
    </source>
</evidence>
<protein>
    <submittedName>
        <fullName evidence="7">FYVE-domain-containing protein</fullName>
    </submittedName>
</protein>
<dbReference type="PANTHER" id="PTHR23164:SF30">
    <property type="entry name" value="EARLY ENDOSOME ANTIGEN 1"/>
    <property type="match status" value="1"/>
</dbReference>
<sequence length="307" mass="34203">MSAILSSTLKYLIPSLNALDDTFSNRQLASTSSSPTSRSLRRNEHLAVLLPKHLWKPDSQASHCDVFNCRKPFTLFDRRHHCRKCGGIFCADCSLHLIPLLDTSNLNFIHPPRGVPITAFESPSSPIVKARVCVECFDQINGLPALPRTPELSFSSPLTFDTKLPRSSSSSVISTPSDSISHLPRPTIRRTHTLPDYPQIPPPPPTSGPGSDDDLGELAAYPLRHSSAICKKTGGGRWHPKKTNTIDGYRIPGCKAQFEIDMEREEEERRRLKSNPVFRDGDFQYRVPRDIEPQSLRGVGPLVLSTF</sequence>
<organism evidence="7 8">
    <name type="scientific">Thelephora terrestris</name>
    <dbReference type="NCBI Taxonomy" id="56493"/>
    <lineage>
        <taxon>Eukaryota</taxon>
        <taxon>Fungi</taxon>
        <taxon>Dikarya</taxon>
        <taxon>Basidiomycota</taxon>
        <taxon>Agaricomycotina</taxon>
        <taxon>Agaricomycetes</taxon>
        <taxon>Thelephorales</taxon>
        <taxon>Thelephoraceae</taxon>
        <taxon>Thelephora</taxon>
    </lineage>
</organism>
<keyword evidence="1" id="KW-0479">Metal-binding</keyword>
<accession>A0A9P6HFI4</accession>
<dbReference type="SUPFAM" id="SSF57903">
    <property type="entry name" value="FYVE/PHD zinc finger"/>
    <property type="match status" value="1"/>
</dbReference>
<dbReference type="GO" id="GO:0008270">
    <property type="term" value="F:zinc ion binding"/>
    <property type="evidence" value="ECO:0007669"/>
    <property type="project" value="UniProtKB-KW"/>
</dbReference>
<gene>
    <name evidence="7" type="ORF">BJ322DRAFT_1057043</name>
</gene>
<evidence type="ECO:0000256" key="1">
    <source>
        <dbReference type="ARBA" id="ARBA00022723"/>
    </source>
</evidence>
<dbReference type="Gene3D" id="3.30.40.10">
    <property type="entry name" value="Zinc/RING finger domain, C3HC4 (zinc finger)"/>
    <property type="match status" value="1"/>
</dbReference>
<evidence type="ECO:0000259" key="6">
    <source>
        <dbReference type="PROSITE" id="PS50178"/>
    </source>
</evidence>
<keyword evidence="8" id="KW-1185">Reference proteome</keyword>
<evidence type="ECO:0000256" key="3">
    <source>
        <dbReference type="ARBA" id="ARBA00022833"/>
    </source>
</evidence>
<dbReference type="OrthoDB" id="660555at2759"/>
<keyword evidence="2 4" id="KW-0863">Zinc-finger</keyword>
<dbReference type="InterPro" id="IPR000306">
    <property type="entry name" value="Znf_FYVE"/>
</dbReference>
<feature type="domain" description="FYVE-type" evidence="6">
    <location>
        <begin position="69"/>
        <end position="141"/>
    </location>
</feature>
<name>A0A9P6HFI4_9AGAM</name>
<proteinExistence type="predicted"/>
<evidence type="ECO:0000313" key="8">
    <source>
        <dbReference type="Proteomes" id="UP000736335"/>
    </source>
</evidence>
<dbReference type="PROSITE" id="PS50178">
    <property type="entry name" value="ZF_FYVE"/>
    <property type="match status" value="1"/>
</dbReference>
<dbReference type="Proteomes" id="UP000736335">
    <property type="component" value="Unassembled WGS sequence"/>
</dbReference>
<feature type="region of interest" description="Disordered" evidence="5">
    <location>
        <begin position="162"/>
        <end position="217"/>
    </location>
</feature>
<keyword evidence="3" id="KW-0862">Zinc</keyword>
<dbReference type="EMBL" id="WIUZ02000006">
    <property type="protein sequence ID" value="KAF9785942.1"/>
    <property type="molecule type" value="Genomic_DNA"/>
</dbReference>